<evidence type="ECO:0000256" key="3">
    <source>
        <dbReference type="ARBA" id="ARBA00012475"/>
    </source>
</evidence>
<gene>
    <name evidence="21" type="ORF">RSOLAG1IB_00102</name>
</gene>
<comment type="subunit">
    <text evidence="15">Heterodimer. The mRNA-capping enzyme is composed of two separate chains alpha and beta, respectively a mRNA guanylyltransferase and an mRNA 5'-triphosphate monophosphatase.</text>
</comment>
<evidence type="ECO:0000256" key="17">
    <source>
        <dbReference type="PIRSR" id="PIRSR036959-1"/>
    </source>
</evidence>
<dbReference type="InterPro" id="IPR013846">
    <property type="entry name" value="mRNA_cap_enzyme_C"/>
</dbReference>
<comment type="function">
    <text evidence="16">Second step of mRNA capping. Transfer of the GMP moiety of GTP to the 5'-end of RNA via an enzyme-GMP covalent reaction intermediate.</text>
</comment>
<evidence type="ECO:0000256" key="16">
    <source>
        <dbReference type="PIRNR" id="PIRNR036959"/>
    </source>
</evidence>
<evidence type="ECO:0000256" key="11">
    <source>
        <dbReference type="ARBA" id="ARBA00023242"/>
    </source>
</evidence>
<evidence type="ECO:0000256" key="8">
    <source>
        <dbReference type="ARBA" id="ARBA00022741"/>
    </source>
</evidence>
<dbReference type="Gene3D" id="3.30.470.30">
    <property type="entry name" value="DNA ligase/mRNA capping enzyme"/>
    <property type="match status" value="1"/>
</dbReference>
<dbReference type="STRING" id="1108050.A0A0B7F5V6"/>
<evidence type="ECO:0000256" key="13">
    <source>
        <dbReference type="ARBA" id="ARBA00030702"/>
    </source>
</evidence>
<dbReference type="InterPro" id="IPR001339">
    <property type="entry name" value="mRNA_cap_enzyme_adenylation"/>
</dbReference>
<dbReference type="AlphaFoldDB" id="A0A0B7F5V6"/>
<dbReference type="Proteomes" id="UP000059188">
    <property type="component" value="Unassembled WGS sequence"/>
</dbReference>
<evidence type="ECO:0000256" key="14">
    <source>
        <dbReference type="ARBA" id="ARBA00044624"/>
    </source>
</evidence>
<dbReference type="EC" id="2.7.7.50" evidence="3 16"/>
<keyword evidence="6 16" id="KW-0808">Transferase</keyword>
<organism evidence="21 22">
    <name type="scientific">Thanatephorus cucumeris (strain AG1-IB / isolate 7/3/14)</name>
    <name type="common">Lettuce bottom rot fungus</name>
    <name type="synonym">Rhizoctonia solani</name>
    <dbReference type="NCBI Taxonomy" id="1108050"/>
    <lineage>
        <taxon>Eukaryota</taxon>
        <taxon>Fungi</taxon>
        <taxon>Dikarya</taxon>
        <taxon>Basidiomycota</taxon>
        <taxon>Agaricomycotina</taxon>
        <taxon>Agaricomycetes</taxon>
        <taxon>Cantharellales</taxon>
        <taxon>Ceratobasidiaceae</taxon>
        <taxon>Rhizoctonia</taxon>
        <taxon>Rhizoctonia solani AG-1</taxon>
    </lineage>
</organism>
<dbReference type="SUPFAM" id="SSF50249">
    <property type="entry name" value="Nucleic acid-binding proteins"/>
    <property type="match status" value="1"/>
</dbReference>
<feature type="active site" description="N6-GMP-lysine intermediate" evidence="17">
    <location>
        <position position="86"/>
    </location>
</feature>
<comment type="similarity">
    <text evidence="2 16">Belongs to the eukaryotic GTase family.</text>
</comment>
<evidence type="ECO:0000256" key="5">
    <source>
        <dbReference type="ARBA" id="ARBA00022664"/>
    </source>
</evidence>
<dbReference type="PIRSF" id="PIRSF036959">
    <property type="entry name" value="mRNA_cap_alpha"/>
    <property type="match status" value="1"/>
</dbReference>
<evidence type="ECO:0000256" key="12">
    <source>
        <dbReference type="ARBA" id="ARBA00029909"/>
    </source>
</evidence>
<keyword evidence="11 16" id="KW-0539">Nucleus</keyword>
<evidence type="ECO:0000256" key="9">
    <source>
        <dbReference type="ARBA" id="ARBA00023042"/>
    </source>
</evidence>
<keyword evidence="10 16" id="KW-0342">GTP-binding</keyword>
<evidence type="ECO:0000256" key="6">
    <source>
        <dbReference type="ARBA" id="ARBA00022679"/>
    </source>
</evidence>
<dbReference type="GO" id="GO:0006370">
    <property type="term" value="P:7-methylguanosine mRNA capping"/>
    <property type="evidence" value="ECO:0007669"/>
    <property type="project" value="UniProtKB-KW"/>
</dbReference>
<keyword evidence="7 16" id="KW-0548">Nucleotidyltransferase</keyword>
<dbReference type="Gene3D" id="2.40.50.140">
    <property type="entry name" value="Nucleic acid-binding proteins"/>
    <property type="match status" value="1"/>
</dbReference>
<dbReference type="InterPro" id="IPR017075">
    <property type="entry name" value="mRNA_cap_enzyme_alpha"/>
</dbReference>
<protein>
    <recommendedName>
        <fullName evidence="4 16">mRNA-capping enzyme subunit alpha</fullName>
        <ecNumber evidence="3 16">2.7.7.50</ecNumber>
    </recommendedName>
    <alternativeName>
        <fullName evidence="12 16">GTP--RNA guanylyltransferase</fullName>
    </alternativeName>
    <alternativeName>
        <fullName evidence="13 16">mRNA guanylyltransferase</fullName>
    </alternativeName>
</protein>
<dbReference type="InterPro" id="IPR012340">
    <property type="entry name" value="NA-bd_OB-fold"/>
</dbReference>
<keyword evidence="9 16" id="KW-0506">mRNA capping</keyword>
<dbReference type="GO" id="GO:0004484">
    <property type="term" value="F:mRNA guanylyltransferase activity"/>
    <property type="evidence" value="ECO:0007669"/>
    <property type="project" value="UniProtKB-EC"/>
</dbReference>
<evidence type="ECO:0000313" key="21">
    <source>
        <dbReference type="EMBL" id="CEL51567.1"/>
    </source>
</evidence>
<evidence type="ECO:0000259" key="19">
    <source>
        <dbReference type="Pfam" id="PF01331"/>
    </source>
</evidence>
<accession>A0A0B7F5V6</accession>
<proteinExistence type="inferred from homology"/>
<feature type="region of interest" description="Disordered" evidence="18">
    <location>
        <begin position="386"/>
        <end position="415"/>
    </location>
</feature>
<evidence type="ECO:0000256" key="4">
    <source>
        <dbReference type="ARBA" id="ARBA00019171"/>
    </source>
</evidence>
<dbReference type="GO" id="GO:0005524">
    <property type="term" value="F:ATP binding"/>
    <property type="evidence" value="ECO:0007669"/>
    <property type="project" value="InterPro"/>
</dbReference>
<dbReference type="GO" id="GO:0005525">
    <property type="term" value="F:GTP binding"/>
    <property type="evidence" value="ECO:0007669"/>
    <property type="project" value="UniProtKB-KW"/>
</dbReference>
<evidence type="ECO:0000256" key="2">
    <source>
        <dbReference type="ARBA" id="ARBA00010237"/>
    </source>
</evidence>
<dbReference type="EMBL" id="LN679100">
    <property type="protein sequence ID" value="CEL51567.1"/>
    <property type="molecule type" value="Genomic_DNA"/>
</dbReference>
<dbReference type="GO" id="GO:0031533">
    <property type="term" value="C:mRNA capping enzyme complex"/>
    <property type="evidence" value="ECO:0007669"/>
    <property type="project" value="InterPro"/>
</dbReference>
<evidence type="ECO:0000259" key="20">
    <source>
        <dbReference type="Pfam" id="PF03919"/>
    </source>
</evidence>
<dbReference type="OrthoDB" id="200924at2759"/>
<dbReference type="SUPFAM" id="SSF56091">
    <property type="entry name" value="DNA ligase/mRNA capping enzyme, catalytic domain"/>
    <property type="match status" value="1"/>
</dbReference>
<feature type="domain" description="mRNA capping enzyme adenylation" evidence="19">
    <location>
        <begin position="64"/>
        <end position="257"/>
    </location>
</feature>
<evidence type="ECO:0000313" key="22">
    <source>
        <dbReference type="Proteomes" id="UP000059188"/>
    </source>
</evidence>
<evidence type="ECO:0000256" key="10">
    <source>
        <dbReference type="ARBA" id="ARBA00023134"/>
    </source>
</evidence>
<comment type="subcellular location">
    <subcellularLocation>
        <location evidence="1 16">Nucleus</location>
    </subcellularLocation>
</comment>
<dbReference type="PANTHER" id="PTHR10367:SF17">
    <property type="entry name" value="MRNA-CAPPING ENZYME"/>
    <property type="match status" value="1"/>
</dbReference>
<keyword evidence="5 16" id="KW-0507">mRNA processing</keyword>
<dbReference type="Pfam" id="PF01331">
    <property type="entry name" value="mRNA_cap_enzyme"/>
    <property type="match status" value="1"/>
</dbReference>
<evidence type="ECO:0000256" key="18">
    <source>
        <dbReference type="SAM" id="MobiDB-lite"/>
    </source>
</evidence>
<keyword evidence="22" id="KW-1185">Reference proteome</keyword>
<dbReference type="CDD" id="cd07895">
    <property type="entry name" value="Adenylation_mRNA_capping"/>
    <property type="match status" value="1"/>
</dbReference>
<comment type="catalytic activity">
    <reaction evidence="14">
        <text>a 5'-end diphospho-ribonucleoside in mRNA + GTP + H(+) = a 5'-end (5'-triphosphoguanosine)-ribonucleoside in mRNA + diphosphate</text>
        <dbReference type="Rhea" id="RHEA:67012"/>
        <dbReference type="Rhea" id="RHEA-COMP:17165"/>
        <dbReference type="Rhea" id="RHEA-COMP:17166"/>
        <dbReference type="ChEBI" id="CHEBI:15378"/>
        <dbReference type="ChEBI" id="CHEBI:33019"/>
        <dbReference type="ChEBI" id="CHEBI:37565"/>
        <dbReference type="ChEBI" id="CHEBI:167616"/>
        <dbReference type="ChEBI" id="CHEBI:167617"/>
        <dbReference type="EC" id="2.7.7.50"/>
    </reaction>
    <physiologicalReaction direction="left-to-right" evidence="14">
        <dbReference type="Rhea" id="RHEA:67013"/>
    </physiologicalReaction>
</comment>
<dbReference type="InterPro" id="IPR051029">
    <property type="entry name" value="mRNA_Capping_Enz/RNA_Phosphat"/>
</dbReference>
<keyword evidence="8 16" id="KW-0547">Nucleotide-binding</keyword>
<dbReference type="PANTHER" id="PTHR10367">
    <property type="entry name" value="MRNA-CAPPING ENZYME"/>
    <property type="match status" value="1"/>
</dbReference>
<feature type="domain" description="mRNA capping enzyme C-terminal" evidence="20">
    <location>
        <begin position="261"/>
        <end position="375"/>
    </location>
</feature>
<evidence type="ECO:0000256" key="7">
    <source>
        <dbReference type="ARBA" id="ARBA00022695"/>
    </source>
</evidence>
<dbReference type="Pfam" id="PF03919">
    <property type="entry name" value="mRNA_cap_C"/>
    <property type="match status" value="1"/>
</dbReference>
<name>A0A0B7F5V6_THACB</name>
<reference evidence="21 22" key="1">
    <citation type="submission" date="2014-11" db="EMBL/GenBank/DDBJ databases">
        <authorList>
            <person name="Wibberg Daniel"/>
        </authorList>
    </citation>
    <scope>NUCLEOTIDE SEQUENCE [LARGE SCALE GENOMIC DNA]</scope>
    <source>
        <strain evidence="21">Rhizoctonia solani AG1-IB 7/3/14</strain>
    </source>
</reference>
<evidence type="ECO:0000256" key="15">
    <source>
        <dbReference type="ARBA" id="ARBA00047082"/>
    </source>
</evidence>
<evidence type="ECO:0000256" key="1">
    <source>
        <dbReference type="ARBA" id="ARBA00004123"/>
    </source>
</evidence>
<sequence>MIPRQQAQAQLERLWSGSASMQPHHPPPPQIPGRLVDDKEKVVQLKRHVAGLCGVDNLRFVGSQPVSFGSRDLSRLEREDYWVCEKSDGIRVLVLVVTFPSNDQEVYLIDRKNEYRQQEGLFFPHPADPRRALGNTLLDAELVTDYDPETKQETLNLLAFDCIVGDGQNLMSKSLTSRYGRLKEWIIKPYQKMLQEHPSMRAVQPFGIHEKEMQRSYSIEMVLQSIPNLKHGNDGLIFTCAESGYVIGTDHRILKWKPPSENSIDFKLELRFPPLPGRPSEPDFTAKPVFQLLVWTGSNSYEHFDIMRVEDAQWESWKASGEQFDDRVVEVTWDKAAQNWVYHRFRDDKDHGNHQSVVDKILESIRDGVEAEQLVSHANTIRTNWKEREKSANSAAHYPHGGYPPPGQYGGPPSYGSGPAFVAGLGIRR</sequence>